<dbReference type="EMBL" id="AE014299">
    <property type="protein sequence ID" value="AAN54667.1"/>
    <property type="molecule type" value="Genomic_DNA"/>
</dbReference>
<keyword evidence="3" id="KW-1185">Reference proteome</keyword>
<dbReference type="PaxDb" id="211586-SO_1611"/>
<evidence type="ECO:0000313" key="2">
    <source>
        <dbReference type="EMBL" id="AAN54667.1"/>
    </source>
</evidence>
<dbReference type="OrthoDB" id="6388136at2"/>
<keyword evidence="1" id="KW-0175">Coiled coil</keyword>
<dbReference type="KEGG" id="son:SO_1611"/>
<reference evidence="2 3" key="3">
    <citation type="journal article" date="2008" name="Appl. Environ. Microbiol.">
        <title>Identification of mobile elements and pseudogenes in the Shewanella oneidensis MR-1 genome.</title>
        <authorList>
            <person name="Romine M.F."/>
            <person name="Carlson T.S."/>
            <person name="Norbeck A.D."/>
            <person name="McCue L.A."/>
            <person name="Lipton M.S."/>
        </authorList>
    </citation>
    <scope>NUCLEOTIDE SEQUENCE [LARGE SCALE GENOMIC DNA]</scope>
    <source>
        <strain evidence="3">ATCC 700550 / JCM 31522 / CIP 106686 / LMG 19005 / NCIMB 14063 / MR-1</strain>
    </source>
</reference>
<dbReference type="AlphaFoldDB" id="Q8EGJ1"/>
<feature type="coiled-coil region" evidence="1">
    <location>
        <begin position="96"/>
        <end position="123"/>
    </location>
</feature>
<organism evidence="2 3">
    <name type="scientific">Shewanella oneidensis (strain ATCC 700550 / JCM 31522 / CIP 106686 / LMG 19005 / NCIMB 14063 / MR-1)</name>
    <dbReference type="NCBI Taxonomy" id="211586"/>
    <lineage>
        <taxon>Bacteria</taxon>
        <taxon>Pseudomonadati</taxon>
        <taxon>Pseudomonadota</taxon>
        <taxon>Gammaproteobacteria</taxon>
        <taxon>Alteromonadales</taxon>
        <taxon>Shewanellaceae</taxon>
        <taxon>Shewanella</taxon>
    </lineage>
</organism>
<reference evidence="2 3" key="2">
    <citation type="journal article" date="2005" name="Proteomics">
        <title>Global detection and characterization of hypothetical proteins in Shewanella oneidensis MR-1 using LC-MS based proteomics.</title>
        <authorList>
            <person name="Elias D.A."/>
            <person name="Monroe M.E."/>
            <person name="Marshall M.J."/>
            <person name="Romine M.F."/>
            <person name="Belieav A.S."/>
            <person name="Fredrickson J.K."/>
            <person name="Anderson G.A."/>
            <person name="Smith R.D."/>
            <person name="Lipton M.S."/>
        </authorList>
    </citation>
    <scope>NUCLEOTIDE SEQUENCE [LARGE SCALE GENOMIC DNA]</scope>
    <source>
        <strain evidence="3">ATCC 700550 / JCM 31522 / CIP 106686 / LMG 19005 / NCIMB 14063 / MR-1</strain>
    </source>
</reference>
<evidence type="ECO:0000256" key="1">
    <source>
        <dbReference type="SAM" id="Coils"/>
    </source>
</evidence>
<protein>
    <recommendedName>
        <fullName evidence="4">KfrA N-terminal DNA-binding domain-containing protein</fullName>
    </recommendedName>
</protein>
<gene>
    <name evidence="2" type="ordered locus">SO_1611</name>
</gene>
<evidence type="ECO:0000313" key="3">
    <source>
        <dbReference type="Proteomes" id="UP000008186"/>
    </source>
</evidence>
<sequence length="127" mass="13875">MSPIDQVLAAACALDASGKAPSLALIKSRLGNKFPMPILIQGLQQFKSMPKAERERLAALSIPEVEEQKPTEPVPLSVTTLAAQLTELQKGFEQAIALKNTEIMQLTNELIELKQRVNQLELQGKSV</sequence>
<reference evidence="2 3" key="4">
    <citation type="journal article" date="2011" name="BMC Genomics">
        <title>Genome-wide protein localization prediction strategies for gram negative bacteria.</title>
        <authorList>
            <person name="Romine M.F."/>
        </authorList>
    </citation>
    <scope>NUCLEOTIDE SEQUENCE [LARGE SCALE GENOMIC DNA]</scope>
    <source>
        <strain evidence="3">ATCC 700550 / JCM 31522 / CIP 106686 / LMG 19005 / NCIMB 14063 / MR-1</strain>
    </source>
</reference>
<name>Q8EGJ1_SHEON</name>
<dbReference type="eggNOG" id="ENOG5033JKV">
    <property type="taxonomic scope" value="Bacteria"/>
</dbReference>
<proteinExistence type="predicted"/>
<dbReference type="BioCyc" id="SONE211586:G1GMP-1479-MONOMER"/>
<dbReference type="STRING" id="211586.SO_1611"/>
<dbReference type="RefSeq" id="WP_011071768.1">
    <property type="nucleotide sequence ID" value="NC_004347.2"/>
</dbReference>
<dbReference type="HOGENOM" id="CLU_169029_0_0_6"/>
<dbReference type="PATRIC" id="fig|211586.12.peg.1549"/>
<evidence type="ECO:0008006" key="4">
    <source>
        <dbReference type="Google" id="ProtNLM"/>
    </source>
</evidence>
<accession>Q8EGJ1</accession>
<reference evidence="2 3" key="1">
    <citation type="journal article" date="2002" name="Nat. Biotechnol.">
        <title>Genome sequence of the dissimilatory metal ion-reducing bacterium Shewanella oneidensis.</title>
        <authorList>
            <person name="Heidelberg J.F."/>
            <person name="Paulsen I.T."/>
            <person name="Nelson K.E."/>
            <person name="Gaidos E.J."/>
            <person name="Nelson W.C."/>
            <person name="Read T.D."/>
            <person name="Eisen J.A."/>
            <person name="Seshadri R."/>
            <person name="Ward N."/>
            <person name="Methe B."/>
            <person name="Clayton R.A."/>
            <person name="Meyer T."/>
            <person name="Tsapin A."/>
            <person name="Scott J."/>
            <person name="Beanan M."/>
            <person name="Brinkac L."/>
            <person name="Daugherty S."/>
            <person name="DeBoy R.T."/>
            <person name="Dodson R.J."/>
            <person name="Durkin A.S."/>
            <person name="Haft D.H."/>
            <person name="Kolonay J.F."/>
            <person name="Madupu R."/>
            <person name="Peterson J.D."/>
            <person name="Umayam L.A."/>
            <person name="White O."/>
            <person name="Wolf A.M."/>
            <person name="Vamathevan J."/>
            <person name="Weidman J."/>
            <person name="Impraim M."/>
            <person name="Lee K."/>
            <person name="Berry K."/>
            <person name="Lee C."/>
            <person name="Mueller J."/>
            <person name="Khouri H."/>
            <person name="Gill J."/>
            <person name="Utterback T.R."/>
            <person name="McDonald L.A."/>
            <person name="Feldblyum T.V."/>
            <person name="Smith H.O."/>
            <person name="Venter J.C."/>
            <person name="Nealson K.H."/>
            <person name="Fraser C.M."/>
        </authorList>
    </citation>
    <scope>NUCLEOTIDE SEQUENCE [LARGE SCALE GENOMIC DNA]</scope>
    <source>
        <strain evidence="3">ATCC 700550 / JCM 31522 / CIP 106686 / LMG 19005 / NCIMB 14063 / MR-1</strain>
    </source>
</reference>
<dbReference type="Proteomes" id="UP000008186">
    <property type="component" value="Chromosome"/>
</dbReference>